<keyword evidence="5" id="KW-1185">Reference proteome</keyword>
<gene>
    <name evidence="4" type="ORF">FF36_06361</name>
</gene>
<dbReference type="GO" id="GO:0016758">
    <property type="term" value="F:hexosyltransferase activity"/>
    <property type="evidence" value="ECO:0007669"/>
    <property type="project" value="InterPro"/>
</dbReference>
<dbReference type="PANTHER" id="PTHR21015">
    <property type="entry name" value="UDP-N-ACETYLGLUCOSAMINE--N-ACETYLMURAMYL-(PENTAPEPTIDE) PYROPHOSPHORYL-UNDECAPRENOL N-ACETYLGLUCOSAMINE TRANSFERASE 1"/>
    <property type="match status" value="1"/>
</dbReference>
<dbReference type="CDD" id="cd03784">
    <property type="entry name" value="GT1_Gtf-like"/>
    <property type="match status" value="1"/>
</dbReference>
<dbReference type="InterPro" id="IPR002213">
    <property type="entry name" value="UDP_glucos_trans"/>
</dbReference>
<evidence type="ECO:0000313" key="5">
    <source>
        <dbReference type="Proteomes" id="UP000032545"/>
    </source>
</evidence>
<protein>
    <submittedName>
        <fullName evidence="4">Glycosyl transferase, UDP-glucuronosyltransferase</fullName>
    </submittedName>
</protein>
<comment type="caution">
    <text evidence="4">The sequence shown here is derived from an EMBL/GenBank/DDBJ whole genome shotgun (WGS) entry which is preliminary data.</text>
</comment>
<dbReference type="GO" id="GO:0008194">
    <property type="term" value="F:UDP-glycosyltransferase activity"/>
    <property type="evidence" value="ECO:0007669"/>
    <property type="project" value="InterPro"/>
</dbReference>
<name>A0A0D8B5A4_9ACTN</name>
<dbReference type="RefSeq" id="WP_044888738.1">
    <property type="nucleotide sequence ID" value="NZ_JYFN01000118.1"/>
</dbReference>
<evidence type="ECO:0000256" key="1">
    <source>
        <dbReference type="ARBA" id="ARBA00009995"/>
    </source>
</evidence>
<evidence type="ECO:0000256" key="2">
    <source>
        <dbReference type="ARBA" id="ARBA00022679"/>
    </source>
</evidence>
<dbReference type="EMBL" id="JYFN01000118">
    <property type="protein sequence ID" value="KJE19356.1"/>
    <property type="molecule type" value="Genomic_DNA"/>
</dbReference>
<dbReference type="InterPro" id="IPR010610">
    <property type="entry name" value="EryCIII-like_C"/>
</dbReference>
<feature type="domain" description="Erythromycin biosynthesis protein CIII-like C-terminal" evidence="3">
    <location>
        <begin position="251"/>
        <end position="362"/>
    </location>
</feature>
<keyword evidence="2 4" id="KW-0808">Transferase</keyword>
<organism evidence="4 5">
    <name type="scientific">Frankia torreyi</name>
    <dbReference type="NCBI Taxonomy" id="1856"/>
    <lineage>
        <taxon>Bacteria</taxon>
        <taxon>Bacillati</taxon>
        <taxon>Actinomycetota</taxon>
        <taxon>Actinomycetes</taxon>
        <taxon>Frankiales</taxon>
        <taxon>Frankiaceae</taxon>
        <taxon>Frankia</taxon>
    </lineage>
</organism>
<dbReference type="FunFam" id="3.40.50.2000:FF:000072">
    <property type="entry name" value="Glycosyl transferase"/>
    <property type="match status" value="1"/>
</dbReference>
<dbReference type="NCBIfam" id="TIGR01426">
    <property type="entry name" value="MGT"/>
    <property type="match status" value="1"/>
</dbReference>
<dbReference type="Gene3D" id="3.40.50.2000">
    <property type="entry name" value="Glycogen Phosphorylase B"/>
    <property type="match status" value="2"/>
</dbReference>
<reference evidence="4 5" key="2">
    <citation type="journal article" date="2016" name="Genome Announc.">
        <title>Permanent Draft Genome Sequences for Two Variants of Frankia sp. Strain CpI1, the First Frankia Strain Isolated from Root Nodules of Comptonia peregrina.</title>
        <authorList>
            <person name="Oshone R."/>
            <person name="Hurst S.G.IV."/>
            <person name="Abebe-Akele F."/>
            <person name="Simpson S."/>
            <person name="Morris K."/>
            <person name="Thomas W.K."/>
            <person name="Tisa L.S."/>
        </authorList>
    </citation>
    <scope>NUCLEOTIDE SEQUENCE [LARGE SCALE GENOMIC DNA]</scope>
    <source>
        <strain evidence="5">CpI1-S</strain>
    </source>
</reference>
<dbReference type="Proteomes" id="UP000032545">
    <property type="component" value="Unassembled WGS sequence"/>
</dbReference>
<dbReference type="PATRIC" id="fig|1502723.3.peg.1052"/>
<dbReference type="Pfam" id="PF06722">
    <property type="entry name" value="EryCIII-like_C"/>
    <property type="match status" value="1"/>
</dbReference>
<proteinExistence type="inferred from homology"/>
<evidence type="ECO:0000259" key="3">
    <source>
        <dbReference type="Pfam" id="PF06722"/>
    </source>
</evidence>
<accession>A0A0D8B5A4</accession>
<dbReference type="SUPFAM" id="SSF53756">
    <property type="entry name" value="UDP-Glycosyltransferase/glycogen phosphorylase"/>
    <property type="match status" value="1"/>
</dbReference>
<dbReference type="InterPro" id="IPR006326">
    <property type="entry name" value="UDPGT_MGT-like"/>
</dbReference>
<evidence type="ECO:0000313" key="4">
    <source>
        <dbReference type="EMBL" id="KJE19356.1"/>
    </source>
</evidence>
<comment type="similarity">
    <text evidence="1">Belongs to the UDP-glycosyltransferase family.</text>
</comment>
<dbReference type="PANTHER" id="PTHR21015:SF22">
    <property type="entry name" value="GLYCOSYLTRANSFERASE"/>
    <property type="match status" value="1"/>
</dbReference>
<dbReference type="AlphaFoldDB" id="A0A0D8B5A4"/>
<reference evidence="5" key="1">
    <citation type="submission" date="2015-02" db="EMBL/GenBank/DDBJ databases">
        <title>Draft Genome of Frankia sp. CpI1-S.</title>
        <authorList>
            <person name="Oshone R.T."/>
            <person name="Ngom M."/>
            <person name="Ghodhbane-Gtari F."/>
            <person name="Gtari M."/>
            <person name="Morris K."/>
            <person name="Thomas K."/>
            <person name="Sen A."/>
            <person name="Tisa L.S."/>
        </authorList>
    </citation>
    <scope>NUCLEOTIDE SEQUENCE [LARGE SCALE GENOMIC DNA]</scope>
    <source>
        <strain evidence="5">CpI1-S</strain>
    </source>
</reference>
<sequence>MRTPRHIAMIGCTTPSHVYPSLGVIAELVRRGHRVSYAIGDRLAGLVEPTGARPVTHPSTLPAEDGDWPDNPAAELATRMFLTEGIATLPPLVRHFDDDRPDLLIHDVAAQAGPVLAAQWNVPAVLLSPTWVPWDGFEQDNAEALAALRTSVPGKEYHAAFSAWLHDNGLDRDPWEWLGADRPVVSLIPPVLQPHLNRVRPGVRFVGPCLDPARLAERTWTAPPDAGRVLLVSLGTVYNDRPDIYRAAAEAFADTDWHVVMALGRRVDPAALGPLPANVEAHRSVPQLAVLAAASAFVTHAGMGSCVEALWFGVPTVAIPLAAEQFGNAAILGALGVGEQLAADRVNPQLLRAAVESVAADAGIAGRLAGVASVLRAHGGIEAAADAVESFLP</sequence>